<dbReference type="RefSeq" id="WP_377397788.1">
    <property type="nucleotide sequence ID" value="NZ_JBHTFQ010000001.1"/>
</dbReference>
<comment type="caution">
    <text evidence="4">The sequence shown here is derived from an EMBL/GenBank/DDBJ whole genome shotgun (WGS) entry which is preliminary data.</text>
</comment>
<dbReference type="PANTHER" id="PTHR22911:SF135">
    <property type="entry name" value="BLR4310 PROTEIN"/>
    <property type="match status" value="1"/>
</dbReference>
<dbReference type="Gene3D" id="1.10.3730.20">
    <property type="match status" value="1"/>
</dbReference>
<reference evidence="5" key="1">
    <citation type="journal article" date="2019" name="Int. J. Syst. Evol. Microbiol.">
        <title>The Global Catalogue of Microorganisms (GCM) 10K type strain sequencing project: providing services to taxonomists for standard genome sequencing and annotation.</title>
        <authorList>
            <consortium name="The Broad Institute Genomics Platform"/>
            <consortium name="The Broad Institute Genome Sequencing Center for Infectious Disease"/>
            <person name="Wu L."/>
            <person name="Ma J."/>
        </authorList>
    </citation>
    <scope>NUCLEOTIDE SEQUENCE [LARGE SCALE GENOMIC DNA]</scope>
    <source>
        <strain evidence="5">CGMCC 1.12750</strain>
    </source>
</reference>
<keyword evidence="2" id="KW-0472">Membrane</keyword>
<keyword evidence="2" id="KW-0812">Transmembrane</keyword>
<feature type="transmembrane region" description="Helical" evidence="2">
    <location>
        <begin position="68"/>
        <end position="89"/>
    </location>
</feature>
<keyword evidence="5" id="KW-1185">Reference proteome</keyword>
<evidence type="ECO:0000256" key="1">
    <source>
        <dbReference type="SAM" id="MobiDB-lite"/>
    </source>
</evidence>
<feature type="transmembrane region" description="Helical" evidence="2">
    <location>
        <begin position="125"/>
        <end position="142"/>
    </location>
</feature>
<feature type="transmembrane region" description="Helical" evidence="2">
    <location>
        <begin position="261"/>
        <end position="279"/>
    </location>
</feature>
<gene>
    <name evidence="4" type="ORF">ACFQXB_01060</name>
</gene>
<dbReference type="SUPFAM" id="SSF103481">
    <property type="entry name" value="Multidrug resistance efflux transporter EmrE"/>
    <property type="match status" value="2"/>
</dbReference>
<feature type="transmembrane region" description="Helical" evidence="2">
    <location>
        <begin position="205"/>
        <end position="228"/>
    </location>
</feature>
<organism evidence="4 5">
    <name type="scientific">Plastorhodobacter daqingensis</name>
    <dbReference type="NCBI Taxonomy" id="1387281"/>
    <lineage>
        <taxon>Bacteria</taxon>
        <taxon>Pseudomonadati</taxon>
        <taxon>Pseudomonadota</taxon>
        <taxon>Alphaproteobacteria</taxon>
        <taxon>Rhodobacterales</taxon>
        <taxon>Paracoccaceae</taxon>
        <taxon>Plastorhodobacter</taxon>
    </lineage>
</organism>
<protein>
    <submittedName>
        <fullName evidence="4">DMT family transporter</fullName>
    </submittedName>
</protein>
<feature type="transmembrane region" description="Helical" evidence="2">
    <location>
        <begin position="36"/>
        <end position="56"/>
    </location>
</feature>
<dbReference type="Proteomes" id="UP001596516">
    <property type="component" value="Unassembled WGS sequence"/>
</dbReference>
<dbReference type="Pfam" id="PF00892">
    <property type="entry name" value="EamA"/>
    <property type="match status" value="2"/>
</dbReference>
<feature type="region of interest" description="Disordered" evidence="1">
    <location>
        <begin position="290"/>
        <end position="317"/>
    </location>
</feature>
<feature type="transmembrane region" description="Helical" evidence="2">
    <location>
        <begin position="178"/>
        <end position="199"/>
    </location>
</feature>
<keyword evidence="2" id="KW-1133">Transmembrane helix</keyword>
<evidence type="ECO:0000313" key="4">
    <source>
        <dbReference type="EMBL" id="MFC7702781.1"/>
    </source>
</evidence>
<feature type="domain" description="EamA" evidence="3">
    <location>
        <begin position="8"/>
        <end position="139"/>
    </location>
</feature>
<evidence type="ECO:0000313" key="5">
    <source>
        <dbReference type="Proteomes" id="UP001596516"/>
    </source>
</evidence>
<dbReference type="EMBL" id="JBHTFQ010000001">
    <property type="protein sequence ID" value="MFC7702781.1"/>
    <property type="molecule type" value="Genomic_DNA"/>
</dbReference>
<dbReference type="InterPro" id="IPR000620">
    <property type="entry name" value="EamA_dom"/>
</dbReference>
<dbReference type="PANTHER" id="PTHR22911">
    <property type="entry name" value="ACYL-MALONYL CONDENSING ENZYME-RELATED"/>
    <property type="match status" value="1"/>
</dbReference>
<dbReference type="InterPro" id="IPR037185">
    <property type="entry name" value="EmrE-like"/>
</dbReference>
<accession>A0ABW2UFL6</accession>
<feature type="transmembrane region" description="Helical" evidence="2">
    <location>
        <begin position="95"/>
        <end position="113"/>
    </location>
</feature>
<feature type="transmembrane region" description="Helical" evidence="2">
    <location>
        <begin position="235"/>
        <end position="255"/>
    </location>
</feature>
<name>A0ABW2UFL6_9RHOB</name>
<feature type="domain" description="EamA" evidence="3">
    <location>
        <begin position="148"/>
        <end position="277"/>
    </location>
</feature>
<evidence type="ECO:0000256" key="2">
    <source>
        <dbReference type="SAM" id="Phobius"/>
    </source>
</evidence>
<sequence>MANNNIRAALMALLSFAIYATHDVIVKYLGAQYSPVQIVFLSVLLGFPFVTMMLIGDRSEGNLRPRHPGWTALRTLAIVVTAVSAFHAFSALPLAQTYAILFATPLLITLLSIPILGETVRLRRGLAVVVGLIGVIVVLRPGQTDLGLGHLSALAAAVGGALNGIIVRKIGNAERSVVLLLFPMLANFVIMGAILPFTYQPMPLVDFVAVGVIALLSFLAMLCMIIAYRTGVAVVVAPMQYSQILWAALFGYLFFDESPDLVTAVGAAIIIGSGLYILFREDNAASAGNQPVLKSHGRPDTGTQPRFMPLPRRRTPE</sequence>
<evidence type="ECO:0000259" key="3">
    <source>
        <dbReference type="Pfam" id="PF00892"/>
    </source>
</evidence>
<proteinExistence type="predicted"/>
<feature type="transmembrane region" description="Helical" evidence="2">
    <location>
        <begin position="148"/>
        <end position="166"/>
    </location>
</feature>